<evidence type="ECO:0000256" key="5">
    <source>
        <dbReference type="ARBA" id="ARBA00023054"/>
    </source>
</evidence>
<evidence type="ECO:0000256" key="1">
    <source>
        <dbReference type="ARBA" id="ARBA00004496"/>
    </source>
</evidence>
<dbReference type="InterPro" id="IPR010935">
    <property type="entry name" value="SMC_hinge"/>
</dbReference>
<dbReference type="PANTHER" id="PTHR43977">
    <property type="entry name" value="STRUCTURAL MAINTENANCE OF CHROMOSOMES PROTEIN 3"/>
    <property type="match status" value="1"/>
</dbReference>
<dbReference type="Gene3D" id="3.30.70.1620">
    <property type="match status" value="1"/>
</dbReference>
<feature type="coiled-coil region" evidence="7">
    <location>
        <begin position="1000"/>
        <end position="1037"/>
    </location>
</feature>
<keyword evidence="10" id="KW-1185">Reference proteome</keyword>
<dbReference type="FunFam" id="3.40.50.300:FF:000984">
    <property type="entry name" value="Chromosome partition protein Smc"/>
    <property type="match status" value="1"/>
</dbReference>
<comment type="domain">
    <text evidence="7">Contains large globular domains required for ATP hydrolysis at each terminus and a third globular domain forming a flexible hinge near the middle of the molecule. These domains are separated by coiled-coil structures.</text>
</comment>
<evidence type="ECO:0000256" key="6">
    <source>
        <dbReference type="ARBA" id="ARBA00023125"/>
    </source>
</evidence>
<dbReference type="InterPro" id="IPR024704">
    <property type="entry name" value="SMC"/>
</dbReference>
<reference evidence="9 10" key="1">
    <citation type="submission" date="2016-10" db="EMBL/GenBank/DDBJ databases">
        <authorList>
            <person name="de Groot N.N."/>
        </authorList>
    </citation>
    <scope>NUCLEOTIDE SEQUENCE [LARGE SCALE GENOMIC DNA]</scope>
    <source>
        <strain evidence="9 10">DSM 18979</strain>
    </source>
</reference>
<evidence type="ECO:0000256" key="2">
    <source>
        <dbReference type="ARBA" id="ARBA00022490"/>
    </source>
</evidence>
<dbReference type="NCBIfam" id="TIGR02168">
    <property type="entry name" value="SMC_prok_B"/>
    <property type="match status" value="1"/>
</dbReference>
<proteinExistence type="inferred from homology"/>
<comment type="subcellular location">
    <subcellularLocation>
        <location evidence="1 7">Cytoplasm</location>
    </subcellularLocation>
</comment>
<dbReference type="RefSeq" id="WP_090437900.1">
    <property type="nucleotide sequence ID" value="NZ_FOHU01000001.1"/>
</dbReference>
<name>A0A1H9YD18_9FIRM</name>
<dbReference type="STRING" id="426128.SAMN05660297_00166"/>
<feature type="coiled-coil region" evidence="7">
    <location>
        <begin position="339"/>
        <end position="373"/>
    </location>
</feature>
<dbReference type="InterPro" id="IPR036277">
    <property type="entry name" value="SMC_hinge_sf"/>
</dbReference>
<dbReference type="InterPro" id="IPR003395">
    <property type="entry name" value="RecF/RecN/SMC_N"/>
</dbReference>
<dbReference type="EMBL" id="FOHU01000001">
    <property type="protein sequence ID" value="SES66820.1"/>
    <property type="molecule type" value="Genomic_DNA"/>
</dbReference>
<dbReference type="GO" id="GO:0007059">
    <property type="term" value="P:chromosome segregation"/>
    <property type="evidence" value="ECO:0007669"/>
    <property type="project" value="UniProtKB-UniRule"/>
</dbReference>
<dbReference type="PIRSF" id="PIRSF005719">
    <property type="entry name" value="SMC"/>
    <property type="match status" value="1"/>
</dbReference>
<dbReference type="InterPro" id="IPR011890">
    <property type="entry name" value="SMC_prok"/>
</dbReference>
<comment type="similarity">
    <text evidence="7">Belongs to the SMC family.</text>
</comment>
<dbReference type="GO" id="GO:0005737">
    <property type="term" value="C:cytoplasm"/>
    <property type="evidence" value="ECO:0007669"/>
    <property type="project" value="UniProtKB-SubCell"/>
</dbReference>
<dbReference type="SMART" id="SM00968">
    <property type="entry name" value="SMC_hinge"/>
    <property type="match status" value="1"/>
</dbReference>
<dbReference type="GO" id="GO:0003677">
    <property type="term" value="F:DNA binding"/>
    <property type="evidence" value="ECO:0007669"/>
    <property type="project" value="UniProtKB-UniRule"/>
</dbReference>
<dbReference type="GO" id="GO:0007062">
    <property type="term" value="P:sister chromatid cohesion"/>
    <property type="evidence" value="ECO:0007669"/>
    <property type="project" value="InterPro"/>
</dbReference>
<dbReference type="Pfam" id="PF02463">
    <property type="entry name" value="SMC_N"/>
    <property type="match status" value="1"/>
</dbReference>
<feature type="coiled-coil region" evidence="7">
    <location>
        <begin position="402"/>
        <end position="516"/>
    </location>
</feature>
<dbReference type="SUPFAM" id="SSF52540">
    <property type="entry name" value="P-loop containing nucleoside triphosphate hydrolases"/>
    <property type="match status" value="1"/>
</dbReference>
<keyword evidence="2 7" id="KW-0963">Cytoplasm</keyword>
<dbReference type="SUPFAM" id="SSF75553">
    <property type="entry name" value="Smc hinge domain"/>
    <property type="match status" value="1"/>
</dbReference>
<dbReference type="GO" id="GO:0006260">
    <property type="term" value="P:DNA replication"/>
    <property type="evidence" value="ECO:0007669"/>
    <property type="project" value="UniProtKB-UniRule"/>
</dbReference>
<sequence>MYLKKLELYGFKSFANKIEMNFDQGVTGVVGPNGSGKSNISDGIKWVLGEQSVKTLRGSKMEDVIFAGTSNRKPLGMSEVSLTLDNSSQLLPIEYEEVTITRRMYRSGESEYYLNKSACRLKDIRELLMDTGIGKDGYSIIGQGKIDEILSSKSEDRRQLFEEAAGIIKYKHRKNDAEKKLTTTKDNLIRVTDILQELENQLEPLKKQSIKAQKYSQLRETLIRLEVNLFIKEIDKIDEELKHVHEQMEMLQKSLSTQEIEKKNHVKNFEKIQEQIDLNEEETANHQNDFYKVQQEIGKKEGEISVNQEKLLHYNENIARLNSEVSDIKTIITNHTKDLEDKLQHLKTVDIELEDLERKVQKQVLKYQGVNQLKTLKEEDIEKSKSFIIETLNDISDKKSESNSLKTLIQTMEQRIQQINKEIQDLESKNEEGHRKLNDLQQNLNQLQMRLKERNKAIELTINNKTTMERESKELNKKIEKIKGEIQHKRSKKNLIEEMEREHDGYNKSVKNILTACKKDNVLGKDVYGVVANLLKVSKGYEVALETALGFSIQNIVTKSEEDAKRLISYLKRHNLGRVTFLPITAMQKKFINQEEMKIIKGFSNVKTAIDVINYDTEFINVFSNLLSRVLIVPDLDIGVKIAKALNYRFKIVTIAGDVLNIGGSLTGGSSALKGNSILGRKRELEELSEAIEFMDKDYKVLQEKSHKATNTINKLDEELKELNEKQQEERIQEATIISKIQQAEEENNQTTNYIKLLNREKIELKKAEEETLVKFNIIGQEVKLLEEKITNTKQILVDYEENLLKGKQEIENLNDEITKDKINLASMKEQKKALLHEIVNLQETIKTNEMQILQKNEEIKKSNQEYNNLEDELLKNKKQLENLLLNISKSQRNIEKLRDSKQNLIQLQKQSKEMLNQVEIIVKDLNEGAYKLDVKCTRLEMQQQTFYNKLWEEYELTYNNAKDMQEDISDHTNVAKEIKTLKDGIKALGHINLESIEEYEKIKERYEFLHQQKDDLEKARQALLKVIKEMETIMEKQFLQEFAKIKKNFNEVFIKLFGGGKGQLVLEDEENILNCGIEIIAQPPGKKLQNLSLLSGGERALTAISLLFGILLVKPSPFCVLDEIEAALDDANVTRFAKFLQELSCDTQFIVVTHRKGTMECTDALYGVTMEEEGISKIVSVKFTDDMDKEIAS</sequence>
<dbReference type="GO" id="GO:0030261">
    <property type="term" value="P:chromosome condensation"/>
    <property type="evidence" value="ECO:0007669"/>
    <property type="project" value="InterPro"/>
</dbReference>
<dbReference type="OrthoDB" id="9808768at2"/>
<dbReference type="CDD" id="cd03278">
    <property type="entry name" value="ABC_SMC_barmotin"/>
    <property type="match status" value="2"/>
</dbReference>
<gene>
    <name evidence="7" type="primary">smc</name>
    <name evidence="9" type="ORF">SAMN05660297_00166</name>
</gene>
<evidence type="ECO:0000256" key="7">
    <source>
        <dbReference type="HAMAP-Rule" id="MF_01894"/>
    </source>
</evidence>
<dbReference type="Pfam" id="PF06470">
    <property type="entry name" value="SMC_hinge"/>
    <property type="match status" value="1"/>
</dbReference>
<dbReference type="AlphaFoldDB" id="A0A1H9YD18"/>
<keyword evidence="5 7" id="KW-0175">Coiled coil</keyword>
<evidence type="ECO:0000256" key="3">
    <source>
        <dbReference type="ARBA" id="ARBA00022741"/>
    </source>
</evidence>
<evidence type="ECO:0000256" key="4">
    <source>
        <dbReference type="ARBA" id="ARBA00022840"/>
    </source>
</evidence>
<comment type="subunit">
    <text evidence="7">Homodimer.</text>
</comment>
<dbReference type="FunFam" id="3.40.50.300:FF:000901">
    <property type="entry name" value="Chromosome partition protein Smc"/>
    <property type="match status" value="1"/>
</dbReference>
<dbReference type="Proteomes" id="UP000199568">
    <property type="component" value="Unassembled WGS sequence"/>
</dbReference>
<protein>
    <recommendedName>
        <fullName evidence="7">Chromosome partition protein Smc</fullName>
    </recommendedName>
</protein>
<feature type="coiled-coil region" evidence="7">
    <location>
        <begin position="181"/>
        <end position="208"/>
    </location>
</feature>
<evidence type="ECO:0000313" key="10">
    <source>
        <dbReference type="Proteomes" id="UP000199568"/>
    </source>
</evidence>
<feature type="binding site" evidence="7">
    <location>
        <begin position="32"/>
        <end position="39"/>
    </location>
    <ligand>
        <name>ATP</name>
        <dbReference type="ChEBI" id="CHEBI:30616"/>
    </ligand>
</feature>
<evidence type="ECO:0000313" key="9">
    <source>
        <dbReference type="EMBL" id="SES66820.1"/>
    </source>
</evidence>
<comment type="function">
    <text evidence="7">Required for chromosome condensation and partitioning.</text>
</comment>
<dbReference type="InterPro" id="IPR027417">
    <property type="entry name" value="P-loop_NTPase"/>
</dbReference>
<dbReference type="GO" id="GO:0005524">
    <property type="term" value="F:ATP binding"/>
    <property type="evidence" value="ECO:0007669"/>
    <property type="project" value="UniProtKB-UniRule"/>
</dbReference>
<dbReference type="Gene3D" id="1.20.1060.20">
    <property type="match status" value="1"/>
</dbReference>
<dbReference type="GO" id="GO:0016887">
    <property type="term" value="F:ATP hydrolysis activity"/>
    <property type="evidence" value="ECO:0007669"/>
    <property type="project" value="InterPro"/>
</dbReference>
<feature type="coiled-coil region" evidence="7">
    <location>
        <begin position="685"/>
        <end position="918"/>
    </location>
</feature>
<keyword evidence="4 7" id="KW-0067">ATP-binding</keyword>
<dbReference type="GO" id="GO:0005694">
    <property type="term" value="C:chromosome"/>
    <property type="evidence" value="ECO:0007669"/>
    <property type="project" value="InterPro"/>
</dbReference>
<dbReference type="Gene3D" id="3.40.50.300">
    <property type="entry name" value="P-loop containing nucleotide triphosphate hydrolases"/>
    <property type="match status" value="2"/>
</dbReference>
<evidence type="ECO:0000259" key="8">
    <source>
        <dbReference type="SMART" id="SM00968"/>
    </source>
</evidence>
<organism evidence="9 10">
    <name type="scientific">Natronincola peptidivorans</name>
    <dbReference type="NCBI Taxonomy" id="426128"/>
    <lineage>
        <taxon>Bacteria</taxon>
        <taxon>Bacillati</taxon>
        <taxon>Bacillota</taxon>
        <taxon>Clostridia</taxon>
        <taxon>Peptostreptococcales</taxon>
        <taxon>Natronincolaceae</taxon>
        <taxon>Natronincola</taxon>
    </lineage>
</organism>
<dbReference type="HAMAP" id="MF_01894">
    <property type="entry name" value="Smc_prok"/>
    <property type="match status" value="1"/>
</dbReference>
<keyword evidence="3 7" id="KW-0547">Nucleotide-binding</keyword>
<feature type="coiled-coil region" evidence="7">
    <location>
        <begin position="234"/>
        <end position="289"/>
    </location>
</feature>
<feature type="domain" description="SMC hinge" evidence="8">
    <location>
        <begin position="525"/>
        <end position="643"/>
    </location>
</feature>
<keyword evidence="6 7" id="KW-0238">DNA-binding</keyword>
<accession>A0A1H9YD18</accession>